<dbReference type="InterPro" id="IPR001789">
    <property type="entry name" value="Sig_transdc_resp-reg_receiver"/>
</dbReference>
<keyword evidence="2" id="KW-0902">Two-component regulatory system</keyword>
<evidence type="ECO:0000256" key="1">
    <source>
        <dbReference type="ARBA" id="ARBA00022553"/>
    </source>
</evidence>
<comment type="caution">
    <text evidence="6">The sequence shown here is derived from an EMBL/GenBank/DDBJ whole genome shotgun (WGS) entry which is preliminary data.</text>
</comment>
<gene>
    <name evidence="6" type="ORF">FDP41_002188</name>
</gene>
<dbReference type="SUPFAM" id="SSF52172">
    <property type="entry name" value="CheY-like"/>
    <property type="match status" value="1"/>
</dbReference>
<proteinExistence type="predicted"/>
<evidence type="ECO:0000313" key="7">
    <source>
        <dbReference type="Proteomes" id="UP000444721"/>
    </source>
</evidence>
<dbReference type="RefSeq" id="XP_044563831.1">
    <property type="nucleotide sequence ID" value="XM_044705355.1"/>
</dbReference>
<dbReference type="GeneID" id="68109406"/>
<feature type="compositionally biased region" description="Low complexity" evidence="4">
    <location>
        <begin position="393"/>
        <end position="410"/>
    </location>
</feature>
<keyword evidence="1 3" id="KW-0597">Phosphoprotein</keyword>
<name>A0A6A5BZN2_NAEFO</name>
<dbReference type="VEuPathDB" id="AmoebaDB:FDP41_002188"/>
<organism evidence="6 7">
    <name type="scientific">Naegleria fowleri</name>
    <name type="common">Brain eating amoeba</name>
    <dbReference type="NCBI Taxonomy" id="5763"/>
    <lineage>
        <taxon>Eukaryota</taxon>
        <taxon>Discoba</taxon>
        <taxon>Heterolobosea</taxon>
        <taxon>Tetramitia</taxon>
        <taxon>Eutetramitia</taxon>
        <taxon>Vahlkampfiidae</taxon>
        <taxon>Naegleria</taxon>
    </lineage>
</organism>
<protein>
    <recommendedName>
        <fullName evidence="5">Response regulatory domain-containing protein</fullName>
    </recommendedName>
</protein>
<accession>A0A6A5BZN2</accession>
<dbReference type="VEuPathDB" id="AmoebaDB:NfTy_034910"/>
<feature type="modified residue" description="4-aspartylphosphate" evidence="3">
    <location>
        <position position="311"/>
    </location>
</feature>
<dbReference type="CDD" id="cd17546">
    <property type="entry name" value="REC_hyHK_CKI1_RcsC-like"/>
    <property type="match status" value="1"/>
</dbReference>
<evidence type="ECO:0000313" key="6">
    <source>
        <dbReference type="EMBL" id="KAF0979118.1"/>
    </source>
</evidence>
<dbReference type="VEuPathDB" id="AmoebaDB:NF0040530"/>
<dbReference type="Pfam" id="PF00072">
    <property type="entry name" value="Response_reg"/>
    <property type="match status" value="1"/>
</dbReference>
<sequence length="426" mass="47694">MKFNDGGSSLILNTSRNGLGLCITKLLIDKMNGKIHVESALNVGTKVTIILPLQNTTNDMSEAISEILQGEGVEFNAIIIDRDECFRNVLSDYLLLFKHLKKLETFSSLEEMSILSLSSSNLKTIIFCSEEHFKVLLNEKATILGHQDNVILVPTTFRGAEREFFDIKYLAKPVRSSELVEFMSFVSTNTQRPNAEVLSNTSNAVSDSCSSSSSSSSHFAAPTKNNENGEESSLVAANKSSETTTTTSTSTTSYFDFSKFSVLLADDNAVNRKVLMKMLQIIGFKDIDTSNDGMECFEKFKQKAYQLVLLDCYMPILSGREACEMIRNLEKQTHTRVPIIAVTANNFESEQVLKSNGFDHVIYKPFVVDYLKQVFTNILDYYSQHYFHHPPHVNNHTTTSTSTTTAAHVHSPPPPHYPQQPHNQNQ</sequence>
<dbReference type="InterPro" id="IPR036890">
    <property type="entry name" value="HATPase_C_sf"/>
</dbReference>
<dbReference type="PANTHER" id="PTHR45339:SF1">
    <property type="entry name" value="HYBRID SIGNAL TRANSDUCTION HISTIDINE KINASE J"/>
    <property type="match status" value="1"/>
</dbReference>
<dbReference type="Gene3D" id="3.40.50.2300">
    <property type="match status" value="1"/>
</dbReference>
<dbReference type="VEuPathDB" id="AmoebaDB:NF0093680"/>
<dbReference type="InterPro" id="IPR011006">
    <property type="entry name" value="CheY-like_superfamily"/>
</dbReference>
<evidence type="ECO:0000256" key="2">
    <source>
        <dbReference type="ARBA" id="ARBA00023012"/>
    </source>
</evidence>
<dbReference type="InterPro" id="IPR003594">
    <property type="entry name" value="HATPase_dom"/>
</dbReference>
<evidence type="ECO:0000256" key="4">
    <source>
        <dbReference type="SAM" id="MobiDB-lite"/>
    </source>
</evidence>
<dbReference type="GO" id="GO:0000160">
    <property type="term" value="P:phosphorelay signal transduction system"/>
    <property type="evidence" value="ECO:0007669"/>
    <property type="project" value="UniProtKB-KW"/>
</dbReference>
<dbReference type="SMART" id="SM00448">
    <property type="entry name" value="REC"/>
    <property type="match status" value="1"/>
</dbReference>
<feature type="compositionally biased region" description="Low complexity" evidence="4">
    <location>
        <begin position="240"/>
        <end position="250"/>
    </location>
</feature>
<dbReference type="PANTHER" id="PTHR45339">
    <property type="entry name" value="HYBRID SIGNAL TRANSDUCTION HISTIDINE KINASE J"/>
    <property type="match status" value="1"/>
</dbReference>
<evidence type="ECO:0000256" key="3">
    <source>
        <dbReference type="PROSITE-ProRule" id="PRU00169"/>
    </source>
</evidence>
<dbReference type="OrthoDB" id="10266508at2759"/>
<dbReference type="Pfam" id="PF02518">
    <property type="entry name" value="HATPase_c"/>
    <property type="match status" value="1"/>
</dbReference>
<reference evidence="6 7" key="1">
    <citation type="journal article" date="2019" name="Sci. Rep.">
        <title>Nanopore sequencing improves the draft genome of the human pathogenic amoeba Naegleria fowleri.</title>
        <authorList>
            <person name="Liechti N."/>
            <person name="Schurch N."/>
            <person name="Bruggmann R."/>
            <person name="Wittwer M."/>
        </authorList>
    </citation>
    <scope>NUCLEOTIDE SEQUENCE [LARGE SCALE GENOMIC DNA]</scope>
    <source>
        <strain evidence="6 7">ATCC 30894</strain>
    </source>
</reference>
<dbReference type="SUPFAM" id="SSF55874">
    <property type="entry name" value="ATPase domain of HSP90 chaperone/DNA topoisomerase II/histidine kinase"/>
    <property type="match status" value="1"/>
</dbReference>
<dbReference type="PROSITE" id="PS50110">
    <property type="entry name" value="RESPONSE_REGULATORY"/>
    <property type="match status" value="1"/>
</dbReference>
<feature type="region of interest" description="Disordered" evidence="4">
    <location>
        <begin position="393"/>
        <end position="426"/>
    </location>
</feature>
<dbReference type="Gene3D" id="3.30.565.10">
    <property type="entry name" value="Histidine kinase-like ATPase, C-terminal domain"/>
    <property type="match status" value="1"/>
</dbReference>
<evidence type="ECO:0000259" key="5">
    <source>
        <dbReference type="PROSITE" id="PS50110"/>
    </source>
</evidence>
<feature type="region of interest" description="Disordered" evidence="4">
    <location>
        <begin position="209"/>
        <end position="250"/>
    </location>
</feature>
<feature type="domain" description="Response regulatory" evidence="5">
    <location>
        <begin position="261"/>
        <end position="379"/>
    </location>
</feature>
<dbReference type="Proteomes" id="UP000444721">
    <property type="component" value="Unassembled WGS sequence"/>
</dbReference>
<keyword evidence="7" id="KW-1185">Reference proteome</keyword>
<dbReference type="AlphaFoldDB" id="A0A6A5BZN2"/>
<dbReference type="EMBL" id="VFQX01000028">
    <property type="protein sequence ID" value="KAF0979118.1"/>
    <property type="molecule type" value="Genomic_DNA"/>
</dbReference>